<dbReference type="InterPro" id="IPR054075">
    <property type="entry name" value="Gp53-like_C"/>
</dbReference>
<gene>
    <name evidence="2" type="ORF">D584_22581</name>
</gene>
<dbReference type="Pfam" id="PF21882">
    <property type="entry name" value="Gp53-like_C"/>
    <property type="match status" value="1"/>
</dbReference>
<dbReference type="OrthoDB" id="8101458at2"/>
<feature type="domain" description="Putative tail fiber protein gp53-like C-terminal" evidence="1">
    <location>
        <begin position="264"/>
        <end position="353"/>
    </location>
</feature>
<evidence type="ECO:0000313" key="3">
    <source>
        <dbReference type="Proteomes" id="UP000011971"/>
    </source>
</evidence>
<evidence type="ECO:0000313" key="2">
    <source>
        <dbReference type="EMBL" id="ELT46821.1"/>
    </source>
</evidence>
<organism evidence="2 3">
    <name type="scientific">Brucella intermedia M86</name>
    <dbReference type="NCBI Taxonomy" id="1234597"/>
    <lineage>
        <taxon>Bacteria</taxon>
        <taxon>Pseudomonadati</taxon>
        <taxon>Pseudomonadota</taxon>
        <taxon>Alphaproteobacteria</taxon>
        <taxon>Hyphomicrobiales</taxon>
        <taxon>Brucellaceae</taxon>
        <taxon>Brucella/Ochrobactrum group</taxon>
        <taxon>Brucella</taxon>
    </lineage>
</organism>
<evidence type="ECO:0000259" key="1">
    <source>
        <dbReference type="Pfam" id="PF21882"/>
    </source>
</evidence>
<name>M5JU73_9HYPH</name>
<proteinExistence type="predicted"/>
<sequence length="353" mass="35921">MAIRPDYTIGTLTLTSGSANFTTSGSALQTAAVQAGDAIITRSGDILIIAAITGQNSGTLFLPCPASAAGAGQPLRIRFQPDGSRYQGAVRNLIDLLSSGNVEALAGLTGAAGKVPVFTGPGAMDLRDYIADPNGSLGKLAALTLAANKFLTTDGSGNLTQSDITAAALVLLKLAGTAAANKLPYFNAATSAALTDFTAAARALTNLSGTAAANMLPYLTGANGADLTVLSAFARTLLDDTSGAAMWATMGGTSGFSGGTSWTKLPNGWIIQGGATSNSASDWRFAFPTTFPNTCMSVSAINTYDYNGSNSVYIGISTSNVNTEGFDIRCRNISPGVVTNIGSVPVRWLAIGY</sequence>
<comment type="caution">
    <text evidence="2">The sequence shown here is derived from an EMBL/GenBank/DDBJ whole genome shotgun (WGS) entry which is preliminary data.</text>
</comment>
<reference evidence="2 3" key="1">
    <citation type="journal article" date="2013" name="Gut Pathog.">
        <title>Draft genome of Ochrobactrum intermedium strain M86 isolated from non-ulcer dyspeptic individual from India.</title>
        <authorList>
            <person name="Kulkarni G."/>
            <person name="Dhotre D."/>
            <person name="Dharne M."/>
            <person name="Shetty S."/>
            <person name="Chowdhury S."/>
            <person name="Misra V."/>
            <person name="Misra S."/>
            <person name="Patole M."/>
            <person name="Shouche Y."/>
        </authorList>
    </citation>
    <scope>NUCLEOTIDE SEQUENCE [LARGE SCALE GENOMIC DNA]</scope>
    <source>
        <strain evidence="2 3">M86</strain>
    </source>
</reference>
<dbReference type="Gene3D" id="2.60.40.3940">
    <property type="match status" value="1"/>
</dbReference>
<dbReference type="EMBL" id="AOGE01000073">
    <property type="protein sequence ID" value="ELT46821.1"/>
    <property type="molecule type" value="Genomic_DNA"/>
</dbReference>
<dbReference type="RefSeq" id="WP_006472998.1">
    <property type="nucleotide sequence ID" value="NZ_AOGE01000073.1"/>
</dbReference>
<accession>M5JU73</accession>
<dbReference type="PATRIC" id="fig|1234597.4.peg.4651"/>
<dbReference type="AlphaFoldDB" id="M5JU73"/>
<dbReference type="SUPFAM" id="SSF141086">
    <property type="entry name" value="Agglutinin HPA-like"/>
    <property type="match status" value="1"/>
</dbReference>
<dbReference type="InterPro" id="IPR037221">
    <property type="entry name" value="H-type_lectin_dom_sf"/>
</dbReference>
<protein>
    <recommendedName>
        <fullName evidence="1">Putative tail fiber protein gp53-like C-terminal domain-containing protein</fullName>
    </recommendedName>
</protein>
<dbReference type="Proteomes" id="UP000011971">
    <property type="component" value="Unassembled WGS sequence"/>
</dbReference>